<dbReference type="AlphaFoldDB" id="A0A4T0V697"/>
<evidence type="ECO:0000313" key="2">
    <source>
        <dbReference type="EMBL" id="TIC87300.1"/>
    </source>
</evidence>
<accession>A0A4T0V697</accession>
<dbReference type="RefSeq" id="WP_136551311.1">
    <property type="nucleotide sequence ID" value="NZ_STGJ01000001.1"/>
</dbReference>
<dbReference type="SUPFAM" id="SSF52317">
    <property type="entry name" value="Class I glutamine amidotransferase-like"/>
    <property type="match status" value="1"/>
</dbReference>
<dbReference type="Proteomes" id="UP000308891">
    <property type="component" value="Unassembled WGS sequence"/>
</dbReference>
<proteinExistence type="predicted"/>
<dbReference type="Pfam" id="PF00117">
    <property type="entry name" value="GATase"/>
    <property type="match status" value="1"/>
</dbReference>
<sequence length="233" mass="25190">MKGIAVFQHYPGEGPGYFARFAERAHLKLHLLQGHLGETLPASIAGYAGMVVLGGPMSVNDRLPFVEHEKALICEAIALDIPVIGHCLGGQLLAEALGGMVGANPGGAEIGWHPVRAADAANPWFGDATGTELMHWHSEYFTLPEGATLLLDSAHCPHQAFSHGIHLGMQFHLEMDEAMLAHWSECVDEIAPYAEHPGVQAIEAMLAHSERKLIASNALADRVYRTWARALKL</sequence>
<name>A0A4T0V697_9NEIS</name>
<gene>
    <name evidence="2" type="ORF">E5K04_02475</name>
</gene>
<dbReference type="PANTHER" id="PTHR42695">
    <property type="entry name" value="GLUTAMINE AMIDOTRANSFERASE YLR126C-RELATED"/>
    <property type="match status" value="1"/>
</dbReference>
<dbReference type="PANTHER" id="PTHR42695:SF5">
    <property type="entry name" value="GLUTAMINE AMIDOTRANSFERASE YLR126C-RELATED"/>
    <property type="match status" value="1"/>
</dbReference>
<evidence type="ECO:0000259" key="1">
    <source>
        <dbReference type="Pfam" id="PF00117"/>
    </source>
</evidence>
<dbReference type="GO" id="GO:0005829">
    <property type="term" value="C:cytosol"/>
    <property type="evidence" value="ECO:0007669"/>
    <property type="project" value="TreeGrafter"/>
</dbReference>
<protein>
    <submittedName>
        <fullName evidence="2">Type 1 glutamine amidotransferase</fullName>
    </submittedName>
</protein>
<dbReference type="EMBL" id="STGJ01000001">
    <property type="protein sequence ID" value="TIC87300.1"/>
    <property type="molecule type" value="Genomic_DNA"/>
</dbReference>
<organism evidence="2 3">
    <name type="scientific">Crenobacter intestini</name>
    <dbReference type="NCBI Taxonomy" id="2563443"/>
    <lineage>
        <taxon>Bacteria</taxon>
        <taxon>Pseudomonadati</taxon>
        <taxon>Pseudomonadota</taxon>
        <taxon>Betaproteobacteria</taxon>
        <taxon>Neisseriales</taxon>
        <taxon>Neisseriaceae</taxon>
        <taxon>Crenobacter</taxon>
    </lineage>
</organism>
<comment type="caution">
    <text evidence="2">The sequence shown here is derived from an EMBL/GenBank/DDBJ whole genome shotgun (WGS) entry which is preliminary data.</text>
</comment>
<reference evidence="2 3" key="1">
    <citation type="submission" date="2019-04" db="EMBL/GenBank/DDBJ databases">
        <title>Crenobacter sp. nov.</title>
        <authorList>
            <person name="Shi S."/>
        </authorList>
    </citation>
    <scope>NUCLEOTIDE SEQUENCE [LARGE SCALE GENOMIC DNA]</scope>
    <source>
        <strain evidence="2 3">GY 70310</strain>
    </source>
</reference>
<dbReference type="OrthoDB" id="9813383at2"/>
<keyword evidence="2" id="KW-0808">Transferase</keyword>
<dbReference type="CDD" id="cd01741">
    <property type="entry name" value="GATase1_1"/>
    <property type="match status" value="1"/>
</dbReference>
<dbReference type="GO" id="GO:0016740">
    <property type="term" value="F:transferase activity"/>
    <property type="evidence" value="ECO:0007669"/>
    <property type="project" value="UniProtKB-KW"/>
</dbReference>
<keyword evidence="2" id="KW-0315">Glutamine amidotransferase</keyword>
<evidence type="ECO:0000313" key="3">
    <source>
        <dbReference type="Proteomes" id="UP000308891"/>
    </source>
</evidence>
<dbReference type="InterPro" id="IPR029062">
    <property type="entry name" value="Class_I_gatase-like"/>
</dbReference>
<feature type="domain" description="Glutamine amidotransferase" evidence="1">
    <location>
        <begin position="45"/>
        <end position="175"/>
    </location>
</feature>
<dbReference type="PROSITE" id="PS51273">
    <property type="entry name" value="GATASE_TYPE_1"/>
    <property type="match status" value="1"/>
</dbReference>
<dbReference type="InterPro" id="IPR017926">
    <property type="entry name" value="GATASE"/>
</dbReference>
<keyword evidence="3" id="KW-1185">Reference proteome</keyword>
<dbReference type="InterPro" id="IPR044992">
    <property type="entry name" value="ChyE-like"/>
</dbReference>
<dbReference type="Gene3D" id="3.40.50.880">
    <property type="match status" value="1"/>
</dbReference>